<dbReference type="CDD" id="cd00038">
    <property type="entry name" value="CAP_ED"/>
    <property type="match status" value="1"/>
</dbReference>
<dbReference type="GO" id="GO:0005829">
    <property type="term" value="C:cytosol"/>
    <property type="evidence" value="ECO:0007669"/>
    <property type="project" value="TreeGrafter"/>
</dbReference>
<proteinExistence type="predicted"/>
<dbReference type="InterPro" id="IPR018490">
    <property type="entry name" value="cNMP-bd_dom_sf"/>
</dbReference>
<evidence type="ECO:0000259" key="5">
    <source>
        <dbReference type="PROSITE" id="PS51063"/>
    </source>
</evidence>
<dbReference type="InterPro" id="IPR000595">
    <property type="entry name" value="cNMP-bd_dom"/>
</dbReference>
<keyword evidence="7" id="KW-1185">Reference proteome</keyword>
<accession>A0A017RRN7</accession>
<evidence type="ECO:0000256" key="2">
    <source>
        <dbReference type="ARBA" id="ARBA00023125"/>
    </source>
</evidence>
<dbReference type="Proteomes" id="UP000019681">
    <property type="component" value="Unassembled WGS sequence"/>
</dbReference>
<dbReference type="Pfam" id="PF00027">
    <property type="entry name" value="cNMP_binding"/>
    <property type="match status" value="1"/>
</dbReference>
<dbReference type="InterPro" id="IPR012318">
    <property type="entry name" value="HTH_CRP"/>
</dbReference>
<dbReference type="GO" id="GO:0003677">
    <property type="term" value="F:DNA binding"/>
    <property type="evidence" value="ECO:0007669"/>
    <property type="project" value="UniProtKB-KW"/>
</dbReference>
<dbReference type="STRING" id="1403537.Q428_14205"/>
<evidence type="ECO:0000313" key="6">
    <source>
        <dbReference type="EMBL" id="EYE87266.1"/>
    </source>
</evidence>
<dbReference type="SUPFAM" id="SSF51206">
    <property type="entry name" value="cAMP-binding domain-like"/>
    <property type="match status" value="1"/>
</dbReference>
<reference evidence="6 7" key="1">
    <citation type="journal article" date="2014" name="Genome Announc.">
        <title>Draft Genome Sequence of Fervidicella metallireducens Strain AeBT, an Iron-Reducing Thermoanaerobe from the Great Artesian Basin.</title>
        <authorList>
            <person name="Patel B.K."/>
        </authorList>
    </citation>
    <scope>NUCLEOTIDE SEQUENCE [LARGE SCALE GENOMIC DNA]</scope>
    <source>
        <strain evidence="6 7">AeB</strain>
    </source>
</reference>
<name>A0A017RRN7_9CLOT</name>
<dbReference type="Pfam" id="PF13545">
    <property type="entry name" value="HTH_Crp_2"/>
    <property type="match status" value="1"/>
</dbReference>
<dbReference type="PANTHER" id="PTHR24567:SF58">
    <property type="entry name" value="CYCLIC AMP-BINDING REGULATORY PROTEIN"/>
    <property type="match status" value="1"/>
</dbReference>
<keyword evidence="2" id="KW-0238">DNA-binding</keyword>
<dbReference type="InterPro" id="IPR036390">
    <property type="entry name" value="WH_DNA-bd_sf"/>
</dbReference>
<sequence length="225" mass="26054">MNIKDYLDVLILTGLFDEFSAKELLNFFRAHNFIIAKYNKNSIIHFESEKCNYCDIILKGQVLVQKIDEKGNVLTVAEFKIGDSMGGNLLFSNYPYYPMSVIAKSDTEILHIPKDVMLQLCQTSQDFLVKFLTSISDKTAILTSKIKSISMKSIRESIIEFLNYEYYTQKRNKIKLNITKKELAERLGIQRTSLSRELNKMKKDGLIDYNAHSITICDFHIIRKL</sequence>
<gene>
    <name evidence="6" type="ORF">Q428_14205</name>
</gene>
<dbReference type="SMART" id="SM00419">
    <property type="entry name" value="HTH_CRP"/>
    <property type="match status" value="1"/>
</dbReference>
<keyword evidence="1" id="KW-0805">Transcription regulation</keyword>
<dbReference type="OrthoDB" id="3176638at2"/>
<comment type="caution">
    <text evidence="6">The sequence shown here is derived from an EMBL/GenBank/DDBJ whole genome shotgun (WGS) entry which is preliminary data.</text>
</comment>
<protein>
    <submittedName>
        <fullName evidence="6">Transcriptional regulator</fullName>
    </submittedName>
</protein>
<dbReference type="PROSITE" id="PS50042">
    <property type="entry name" value="CNMP_BINDING_3"/>
    <property type="match status" value="1"/>
</dbReference>
<dbReference type="RefSeq" id="WP_035381717.1">
    <property type="nucleotide sequence ID" value="NZ_AZQP01000077.1"/>
</dbReference>
<evidence type="ECO:0000256" key="1">
    <source>
        <dbReference type="ARBA" id="ARBA00023015"/>
    </source>
</evidence>
<dbReference type="PANTHER" id="PTHR24567">
    <property type="entry name" value="CRP FAMILY TRANSCRIPTIONAL REGULATORY PROTEIN"/>
    <property type="match status" value="1"/>
</dbReference>
<feature type="domain" description="HTH crp-type" evidence="5">
    <location>
        <begin position="152"/>
        <end position="220"/>
    </location>
</feature>
<evidence type="ECO:0000256" key="3">
    <source>
        <dbReference type="ARBA" id="ARBA00023163"/>
    </source>
</evidence>
<feature type="domain" description="Cyclic nucleotide-binding" evidence="4">
    <location>
        <begin position="15"/>
        <end position="138"/>
    </location>
</feature>
<dbReference type="InterPro" id="IPR050397">
    <property type="entry name" value="Env_Response_Regulators"/>
</dbReference>
<dbReference type="EMBL" id="AZQP01000077">
    <property type="protein sequence ID" value="EYE87266.1"/>
    <property type="molecule type" value="Genomic_DNA"/>
</dbReference>
<keyword evidence="3" id="KW-0804">Transcription</keyword>
<dbReference type="InterPro" id="IPR014710">
    <property type="entry name" value="RmlC-like_jellyroll"/>
</dbReference>
<dbReference type="SUPFAM" id="SSF46785">
    <property type="entry name" value="Winged helix' DNA-binding domain"/>
    <property type="match status" value="1"/>
</dbReference>
<evidence type="ECO:0000259" key="4">
    <source>
        <dbReference type="PROSITE" id="PS50042"/>
    </source>
</evidence>
<dbReference type="PROSITE" id="PS51063">
    <property type="entry name" value="HTH_CRP_2"/>
    <property type="match status" value="1"/>
</dbReference>
<organism evidence="6 7">
    <name type="scientific">Fervidicella metallireducens AeB</name>
    <dbReference type="NCBI Taxonomy" id="1403537"/>
    <lineage>
        <taxon>Bacteria</taxon>
        <taxon>Bacillati</taxon>
        <taxon>Bacillota</taxon>
        <taxon>Clostridia</taxon>
        <taxon>Eubacteriales</taxon>
        <taxon>Clostridiaceae</taxon>
        <taxon>Fervidicella</taxon>
    </lineage>
</organism>
<dbReference type="GO" id="GO:0003700">
    <property type="term" value="F:DNA-binding transcription factor activity"/>
    <property type="evidence" value="ECO:0007669"/>
    <property type="project" value="TreeGrafter"/>
</dbReference>
<evidence type="ECO:0000313" key="7">
    <source>
        <dbReference type="Proteomes" id="UP000019681"/>
    </source>
</evidence>
<dbReference type="Gene3D" id="2.60.120.10">
    <property type="entry name" value="Jelly Rolls"/>
    <property type="match status" value="1"/>
</dbReference>
<dbReference type="AlphaFoldDB" id="A0A017RRN7"/>